<dbReference type="Gene3D" id="1.10.630.10">
    <property type="entry name" value="Cytochrome P450"/>
    <property type="match status" value="2"/>
</dbReference>
<evidence type="ECO:0000256" key="5">
    <source>
        <dbReference type="ARBA" id="ARBA00023002"/>
    </source>
</evidence>
<dbReference type="InterPro" id="IPR001128">
    <property type="entry name" value="Cyt_P450"/>
</dbReference>
<name>A0A397UJ60_9GLOM</name>
<evidence type="ECO:0000313" key="10">
    <source>
        <dbReference type="EMBL" id="RIB09268.1"/>
    </source>
</evidence>
<evidence type="ECO:0000256" key="7">
    <source>
        <dbReference type="ARBA" id="ARBA00023033"/>
    </source>
</evidence>
<dbReference type="InterPro" id="IPR050476">
    <property type="entry name" value="Insect_CytP450_Detox"/>
</dbReference>
<keyword evidence="5" id="KW-0560">Oxidoreductase</keyword>
<evidence type="ECO:0000313" key="11">
    <source>
        <dbReference type="Proteomes" id="UP000266673"/>
    </source>
</evidence>
<dbReference type="PRINTS" id="PR00465">
    <property type="entry name" value="EP450IV"/>
</dbReference>
<dbReference type="STRING" id="44941.A0A397UJ60"/>
<keyword evidence="9" id="KW-0812">Transmembrane</keyword>
<evidence type="ECO:0000256" key="2">
    <source>
        <dbReference type="ARBA" id="ARBA00010617"/>
    </source>
</evidence>
<keyword evidence="9" id="KW-1133">Transmembrane helix</keyword>
<dbReference type="PANTHER" id="PTHR24292:SF54">
    <property type="entry name" value="CYP9F3-RELATED"/>
    <property type="match status" value="1"/>
</dbReference>
<evidence type="ECO:0000256" key="8">
    <source>
        <dbReference type="PIRSR" id="PIRSR602403-1"/>
    </source>
</evidence>
<dbReference type="Pfam" id="PF00067">
    <property type="entry name" value="p450"/>
    <property type="match status" value="2"/>
</dbReference>
<feature type="transmembrane region" description="Helical" evidence="9">
    <location>
        <begin position="12"/>
        <end position="35"/>
    </location>
</feature>
<keyword evidence="3 8" id="KW-0349">Heme</keyword>
<keyword evidence="7" id="KW-0503">Monooxygenase</keyword>
<keyword evidence="6 8" id="KW-0408">Iron</keyword>
<gene>
    <name evidence="10" type="ORF">C2G38_2109027</name>
</gene>
<dbReference type="GO" id="GO:0004497">
    <property type="term" value="F:monooxygenase activity"/>
    <property type="evidence" value="ECO:0007669"/>
    <property type="project" value="UniProtKB-KW"/>
</dbReference>
<comment type="caution">
    <text evidence="10">The sequence shown here is derived from an EMBL/GenBank/DDBJ whole genome shotgun (WGS) entry which is preliminary data.</text>
</comment>
<protein>
    <submittedName>
        <fullName evidence="10">Cytochrome P450</fullName>
    </submittedName>
</protein>
<comment type="cofactor">
    <cofactor evidence="1 8">
        <name>heme</name>
        <dbReference type="ChEBI" id="CHEBI:30413"/>
    </cofactor>
</comment>
<accession>A0A397UJ60</accession>
<dbReference type="GO" id="GO:0005506">
    <property type="term" value="F:iron ion binding"/>
    <property type="evidence" value="ECO:0007669"/>
    <property type="project" value="InterPro"/>
</dbReference>
<proteinExistence type="inferred from homology"/>
<reference evidence="10 11" key="1">
    <citation type="submission" date="2018-06" db="EMBL/GenBank/DDBJ databases">
        <title>Comparative genomics reveals the genomic features of Rhizophagus irregularis, R. cerebriforme, R. diaphanum and Gigaspora rosea, and their symbiotic lifestyle signature.</title>
        <authorList>
            <person name="Morin E."/>
            <person name="San Clemente H."/>
            <person name="Chen E.C.H."/>
            <person name="De La Providencia I."/>
            <person name="Hainaut M."/>
            <person name="Kuo A."/>
            <person name="Kohler A."/>
            <person name="Murat C."/>
            <person name="Tang N."/>
            <person name="Roy S."/>
            <person name="Loubradou J."/>
            <person name="Henrissat B."/>
            <person name="Grigoriev I.V."/>
            <person name="Corradi N."/>
            <person name="Roux C."/>
            <person name="Martin F.M."/>
        </authorList>
    </citation>
    <scope>NUCLEOTIDE SEQUENCE [LARGE SCALE GENOMIC DNA]</scope>
    <source>
        <strain evidence="10 11">DAOM 194757</strain>
    </source>
</reference>
<feature type="binding site" description="axial binding residue" evidence="8">
    <location>
        <position position="394"/>
    </location>
    <ligand>
        <name>heme</name>
        <dbReference type="ChEBI" id="CHEBI:30413"/>
    </ligand>
    <ligandPart>
        <name>Fe</name>
        <dbReference type="ChEBI" id="CHEBI:18248"/>
    </ligandPart>
</feature>
<keyword evidence="11" id="KW-1185">Reference proteome</keyword>
<evidence type="ECO:0000256" key="6">
    <source>
        <dbReference type="ARBA" id="ARBA00023004"/>
    </source>
</evidence>
<dbReference type="InterPro" id="IPR002403">
    <property type="entry name" value="Cyt_P450_E_grp-IV"/>
</dbReference>
<dbReference type="SUPFAM" id="SSF48264">
    <property type="entry name" value="Cytochrome P450"/>
    <property type="match status" value="1"/>
</dbReference>
<dbReference type="AlphaFoldDB" id="A0A397UJ60"/>
<comment type="similarity">
    <text evidence="2">Belongs to the cytochrome P450 family.</text>
</comment>
<dbReference type="GO" id="GO:0020037">
    <property type="term" value="F:heme binding"/>
    <property type="evidence" value="ECO:0007669"/>
    <property type="project" value="InterPro"/>
</dbReference>
<organism evidence="10 11">
    <name type="scientific">Gigaspora rosea</name>
    <dbReference type="NCBI Taxonomy" id="44941"/>
    <lineage>
        <taxon>Eukaryota</taxon>
        <taxon>Fungi</taxon>
        <taxon>Fungi incertae sedis</taxon>
        <taxon>Mucoromycota</taxon>
        <taxon>Glomeromycotina</taxon>
        <taxon>Glomeromycetes</taxon>
        <taxon>Diversisporales</taxon>
        <taxon>Gigasporaceae</taxon>
        <taxon>Gigaspora</taxon>
    </lineage>
</organism>
<dbReference type="PANTHER" id="PTHR24292">
    <property type="entry name" value="CYTOCHROME P450"/>
    <property type="match status" value="1"/>
</dbReference>
<evidence type="ECO:0000256" key="3">
    <source>
        <dbReference type="ARBA" id="ARBA00022617"/>
    </source>
</evidence>
<evidence type="ECO:0000256" key="9">
    <source>
        <dbReference type="SAM" id="Phobius"/>
    </source>
</evidence>
<dbReference type="GO" id="GO:0016705">
    <property type="term" value="F:oxidoreductase activity, acting on paired donors, with incorporation or reduction of molecular oxygen"/>
    <property type="evidence" value="ECO:0007669"/>
    <property type="project" value="InterPro"/>
</dbReference>
<sequence>MNLSHYFNPFKMSLYLIAFAAFLVFICYHFIYHLYLSPLCKIPGPPVKNLLLGHFASFLNEEPGESLNNIIKENGDFVRGHAFLCKPFLLITNLKLIQQIFIDNVYDYGKPKMVIIRDVTGKSLPFVHGAEHQKQRKMMEPMFFVSNLKAMFPTILKSTHQLKDIWLKKIGNKKEERIRISDDFSRLTLDMIGLIGFDLNFNSINSPSKLAKSYAILSESDLSPLYVALIDIFPFIRKIPFSFNVKYYNALGDINDISAKIFDKIKNNPTHKKTFISLLLQANEKLQDNEKLSDHDLLNQVSLKYLDSFYRETLRVVPPLPIHFRIPEKDVNLNGYTVPKGTPLMISAYAIHRNPLIWGESVENFDPSRWLNPEIRSRITKNAYLPFIIGPRTCIGMKLAQIQFKAIMLILIKNFEFKLVKGFTFKKTTATITKPIPGIDLMVSKVN</sequence>
<dbReference type="Proteomes" id="UP000266673">
    <property type="component" value="Unassembled WGS sequence"/>
</dbReference>
<dbReference type="OrthoDB" id="1470350at2759"/>
<evidence type="ECO:0000256" key="1">
    <source>
        <dbReference type="ARBA" id="ARBA00001971"/>
    </source>
</evidence>
<keyword evidence="4 8" id="KW-0479">Metal-binding</keyword>
<dbReference type="EMBL" id="QKWP01001396">
    <property type="protein sequence ID" value="RIB09268.1"/>
    <property type="molecule type" value="Genomic_DNA"/>
</dbReference>
<keyword evidence="9" id="KW-0472">Membrane</keyword>
<evidence type="ECO:0000256" key="4">
    <source>
        <dbReference type="ARBA" id="ARBA00022723"/>
    </source>
</evidence>
<dbReference type="InterPro" id="IPR036396">
    <property type="entry name" value="Cyt_P450_sf"/>
</dbReference>